<feature type="domain" description="CHY-type" evidence="4">
    <location>
        <begin position="18"/>
        <end position="83"/>
    </location>
</feature>
<dbReference type="GO" id="GO:0008270">
    <property type="term" value="F:zinc ion binding"/>
    <property type="evidence" value="ECO:0007669"/>
    <property type="project" value="UniProtKB-KW"/>
</dbReference>
<dbReference type="RefSeq" id="XP_003645711.1">
    <property type="nucleotide sequence ID" value="XM_003645663.1"/>
</dbReference>
<protein>
    <recommendedName>
        <fullName evidence="4">CHY-type domain-containing protein</fullName>
    </recommendedName>
</protein>
<dbReference type="SUPFAM" id="SSF161219">
    <property type="entry name" value="CHY zinc finger-like"/>
    <property type="match status" value="1"/>
</dbReference>
<dbReference type="InterPro" id="IPR037274">
    <property type="entry name" value="Znf_CHY_sf"/>
</dbReference>
<dbReference type="eggNOG" id="KOG1940">
    <property type="taxonomic scope" value="Eukaryota"/>
</dbReference>
<dbReference type="Pfam" id="PF05495">
    <property type="entry name" value="zf-CHY"/>
    <property type="match status" value="1"/>
</dbReference>
<sequence>MLKEVTIKGRLIDAESRCVHWNSRLDIIALKLKCCESFYACYSCHQELTHKDHATHKYNINKSPMEHVILCGVCKNTMTFQKYTSRSFGEADQEGISTQNQPFCCPFCNSPFNPGCKLHYDLYFDFDHRDHRDCEN</sequence>
<evidence type="ECO:0000259" key="4">
    <source>
        <dbReference type="Pfam" id="PF05495"/>
    </source>
</evidence>
<evidence type="ECO:0000256" key="3">
    <source>
        <dbReference type="ARBA" id="ARBA00022833"/>
    </source>
</evidence>
<dbReference type="OMA" id="ETRCAHY"/>
<dbReference type="STRING" id="931890.G8JRX5"/>
<evidence type="ECO:0000313" key="5">
    <source>
        <dbReference type="EMBL" id="AET38894.1"/>
    </source>
</evidence>
<dbReference type="GeneID" id="11468994"/>
<organism evidence="5 6">
    <name type="scientific">Eremothecium cymbalariae (strain CBS 270.75 / DBVPG 7215 / KCTC 17166 / NRRL Y-17582)</name>
    <name type="common">Yeast</name>
    <dbReference type="NCBI Taxonomy" id="931890"/>
    <lineage>
        <taxon>Eukaryota</taxon>
        <taxon>Fungi</taxon>
        <taxon>Dikarya</taxon>
        <taxon>Ascomycota</taxon>
        <taxon>Saccharomycotina</taxon>
        <taxon>Saccharomycetes</taxon>
        <taxon>Saccharomycetales</taxon>
        <taxon>Saccharomycetaceae</taxon>
        <taxon>Eremothecium</taxon>
    </lineage>
</organism>
<accession>G8JRX5</accession>
<dbReference type="EMBL" id="CP002499">
    <property type="protein sequence ID" value="AET38894.1"/>
    <property type="molecule type" value="Genomic_DNA"/>
</dbReference>
<evidence type="ECO:0000313" key="6">
    <source>
        <dbReference type="Proteomes" id="UP000006790"/>
    </source>
</evidence>
<dbReference type="PIRSF" id="PIRSF017292">
    <property type="entry name" value="UCP017292_Znf_CHY"/>
    <property type="match status" value="1"/>
</dbReference>
<dbReference type="InParanoid" id="G8JRX5"/>
<dbReference type="OrthoDB" id="411372at2759"/>
<dbReference type="InterPro" id="IPR008913">
    <property type="entry name" value="Znf_CHY"/>
</dbReference>
<keyword evidence="2" id="KW-0863">Zinc-finger</keyword>
<keyword evidence="3" id="KW-0862">Zinc</keyword>
<dbReference type="FunCoup" id="G8JRX5">
    <property type="interactions" value="26"/>
</dbReference>
<dbReference type="GO" id="GO:0045041">
    <property type="term" value="P:protein import into mitochondrial intermembrane space"/>
    <property type="evidence" value="ECO:0007669"/>
    <property type="project" value="EnsemblFungi"/>
</dbReference>
<dbReference type="HOGENOM" id="CLU_143932_0_0_1"/>
<proteinExistence type="predicted"/>
<gene>
    <name evidence="5" type="ordered locus">Ecym_3408</name>
</gene>
<evidence type="ECO:0000256" key="2">
    <source>
        <dbReference type="ARBA" id="ARBA00022771"/>
    </source>
</evidence>
<keyword evidence="6" id="KW-1185">Reference proteome</keyword>
<dbReference type="GO" id="GO:0005758">
    <property type="term" value="C:mitochondrial intermembrane space"/>
    <property type="evidence" value="ECO:0007669"/>
    <property type="project" value="EnsemblFungi"/>
</dbReference>
<keyword evidence="1" id="KW-0479">Metal-binding</keyword>
<dbReference type="KEGG" id="erc:Ecym_3408"/>
<evidence type="ECO:0000256" key="1">
    <source>
        <dbReference type="ARBA" id="ARBA00022723"/>
    </source>
</evidence>
<reference evidence="6" key="1">
    <citation type="journal article" date="2012" name="G3 (Bethesda)">
        <title>Pichia sorbitophila, an interspecies yeast hybrid reveals early steps of genome resolution following polyploidization.</title>
        <authorList>
            <person name="Leh Louis V."/>
            <person name="Despons L."/>
            <person name="Friedrich A."/>
            <person name="Martin T."/>
            <person name="Durrens P."/>
            <person name="Casaregola S."/>
            <person name="Neuveglise C."/>
            <person name="Fairhead C."/>
            <person name="Marck C."/>
            <person name="Cruz J.A."/>
            <person name="Straub M.L."/>
            <person name="Kugler V."/>
            <person name="Sacerdot C."/>
            <person name="Uzunov Z."/>
            <person name="Thierry A."/>
            <person name="Weiss S."/>
            <person name="Bleykasten C."/>
            <person name="De Montigny J."/>
            <person name="Jacques N."/>
            <person name="Jung P."/>
            <person name="Lemaire M."/>
            <person name="Mallet S."/>
            <person name="Morel G."/>
            <person name="Richard G.F."/>
            <person name="Sarkar A."/>
            <person name="Savel G."/>
            <person name="Schacherer J."/>
            <person name="Seret M.L."/>
            <person name="Talla E."/>
            <person name="Samson G."/>
            <person name="Jubin C."/>
            <person name="Poulain J."/>
            <person name="Vacherie B."/>
            <person name="Barbe V."/>
            <person name="Pelletier E."/>
            <person name="Sherman D.J."/>
            <person name="Westhof E."/>
            <person name="Weissenbach J."/>
            <person name="Baret P.V."/>
            <person name="Wincker P."/>
            <person name="Gaillardin C."/>
            <person name="Dujon B."/>
            <person name="Souciet J.L."/>
        </authorList>
    </citation>
    <scope>NUCLEOTIDE SEQUENCE [LARGE SCALE GENOMIC DNA]</scope>
    <source>
        <strain evidence="6">CBS 270.75 / DBVPG 7215 / KCTC 17166 / NRRL Y-17582</strain>
    </source>
</reference>
<dbReference type="InterPro" id="IPR016694">
    <property type="entry name" value="UCP017292"/>
</dbReference>
<dbReference type="Proteomes" id="UP000006790">
    <property type="component" value="Chromosome 3"/>
</dbReference>
<dbReference type="AlphaFoldDB" id="G8JRX5"/>
<name>G8JRX5_ERECY</name>